<evidence type="ECO:0000313" key="7">
    <source>
        <dbReference type="EMBL" id="MDS0280785.1"/>
    </source>
</evidence>
<evidence type="ECO:0000256" key="3">
    <source>
        <dbReference type="ARBA" id="ARBA00022692"/>
    </source>
</evidence>
<reference evidence="7 8" key="1">
    <citation type="submission" date="2022-06" db="EMBL/GenBank/DDBJ databases">
        <title>Halomicroarcula sp. a new haloarchaeum isolate from saline soil.</title>
        <authorList>
            <person name="Strakova D."/>
            <person name="Galisteo C."/>
            <person name="Sanchez-Porro C."/>
            <person name="Ventosa A."/>
        </authorList>
    </citation>
    <scope>NUCLEOTIDE SEQUENCE [LARGE SCALE GENOMIC DNA]</scope>
    <source>
        <strain evidence="7 8">S3CR25-11</strain>
    </source>
</reference>
<name>A0ABU2FJ55_9EURY</name>
<proteinExistence type="predicted"/>
<feature type="transmembrane region" description="Helical" evidence="6">
    <location>
        <begin position="304"/>
        <end position="325"/>
    </location>
</feature>
<dbReference type="InterPro" id="IPR002797">
    <property type="entry name" value="Polysacc_synth"/>
</dbReference>
<keyword evidence="4 6" id="KW-1133">Transmembrane helix</keyword>
<evidence type="ECO:0000256" key="2">
    <source>
        <dbReference type="ARBA" id="ARBA00022475"/>
    </source>
</evidence>
<dbReference type="CDD" id="cd13128">
    <property type="entry name" value="MATE_Wzx_like"/>
    <property type="match status" value="1"/>
</dbReference>
<evidence type="ECO:0000256" key="5">
    <source>
        <dbReference type="ARBA" id="ARBA00023136"/>
    </source>
</evidence>
<feature type="transmembrane region" description="Helical" evidence="6">
    <location>
        <begin position="331"/>
        <end position="353"/>
    </location>
</feature>
<sequence length="484" mass="51930">MNLEKNLFGLISISFVGGILGRGFEYLVYIGIARTLGPAALGLFSFGLVVMSLSTTMSKVGLDKAARKFVPVYSDDKQMLAGVLVICLGGSFIIGTLASVSIYFGSGFITQYTSKAFTGAMLLFLIGIPLKTLMTVSRAATTGFLTTKYSVYIKDFGQSGSAITLVFLAAVFIGTIESVIIAYVASMAISAVLGVYFITRQGGFDGIWKPQLPVKKVFTYSLPLTLAAVAQYLITWTDILMLSVFESANIVGVYQAAYQTATILGFLMVAVGSIFPSVASNLYDSGEKEQLQTVFSALTKWVSYLSLLAFLFVIFYTDTILGIFGNEFSSGSSILLLIGGAFVLSSAVGPSSFLLMMTGHERVEMWNTSAACVMNIVLNFVLIQSYGSLGAAVATGVSLVTLNLLRLVEVRILLEIFPQFKNYWKGTVAIMTSGVIMYATTLVSVSKMVLFLPAGLVGLVVFILMMHQFGLDSEDKSLIESVGA</sequence>
<keyword evidence="5 6" id="KW-0472">Membrane</keyword>
<comment type="subcellular location">
    <subcellularLocation>
        <location evidence="1">Cell membrane</location>
        <topology evidence="1">Multi-pass membrane protein</topology>
    </subcellularLocation>
</comment>
<dbReference type="PANTHER" id="PTHR30250:SF27">
    <property type="entry name" value="POLYSACCHARIDE BIOSYNTHESIS PROTEIN"/>
    <property type="match status" value="1"/>
</dbReference>
<feature type="transmembrane region" description="Helical" evidence="6">
    <location>
        <begin position="116"/>
        <end position="136"/>
    </location>
</feature>
<dbReference type="PANTHER" id="PTHR30250">
    <property type="entry name" value="PST FAMILY PREDICTED COLANIC ACID TRANSPORTER"/>
    <property type="match status" value="1"/>
</dbReference>
<feature type="transmembrane region" description="Helical" evidence="6">
    <location>
        <begin position="180"/>
        <end position="199"/>
    </location>
</feature>
<accession>A0ABU2FJ55</accession>
<protein>
    <submittedName>
        <fullName evidence="7">Flippase</fullName>
    </submittedName>
</protein>
<organism evidence="7 8">
    <name type="scientific">Haloarcula onubensis</name>
    <dbReference type="NCBI Taxonomy" id="2950539"/>
    <lineage>
        <taxon>Archaea</taxon>
        <taxon>Methanobacteriati</taxon>
        <taxon>Methanobacteriota</taxon>
        <taxon>Stenosarchaea group</taxon>
        <taxon>Halobacteria</taxon>
        <taxon>Halobacteriales</taxon>
        <taxon>Haloarculaceae</taxon>
        <taxon>Haloarcula</taxon>
    </lineage>
</organism>
<feature type="transmembrane region" description="Helical" evidence="6">
    <location>
        <begin position="79"/>
        <end position="104"/>
    </location>
</feature>
<feature type="transmembrane region" description="Helical" evidence="6">
    <location>
        <begin position="257"/>
        <end position="283"/>
    </location>
</feature>
<feature type="transmembrane region" description="Helical" evidence="6">
    <location>
        <begin position="220"/>
        <end position="245"/>
    </location>
</feature>
<dbReference type="EMBL" id="JAMQOS010000001">
    <property type="protein sequence ID" value="MDS0280785.1"/>
    <property type="molecule type" value="Genomic_DNA"/>
</dbReference>
<dbReference type="RefSeq" id="WP_310898628.1">
    <property type="nucleotide sequence ID" value="NZ_JAMQOS010000001.1"/>
</dbReference>
<feature type="transmembrane region" description="Helical" evidence="6">
    <location>
        <begin position="156"/>
        <end position="174"/>
    </location>
</feature>
<evidence type="ECO:0000256" key="4">
    <source>
        <dbReference type="ARBA" id="ARBA00022989"/>
    </source>
</evidence>
<feature type="transmembrane region" description="Helical" evidence="6">
    <location>
        <begin position="428"/>
        <end position="445"/>
    </location>
</feature>
<feature type="transmembrane region" description="Helical" evidence="6">
    <location>
        <begin position="451"/>
        <end position="471"/>
    </location>
</feature>
<feature type="transmembrane region" description="Helical" evidence="6">
    <location>
        <begin position="7"/>
        <end position="32"/>
    </location>
</feature>
<evidence type="ECO:0000256" key="6">
    <source>
        <dbReference type="SAM" id="Phobius"/>
    </source>
</evidence>
<comment type="caution">
    <text evidence="7">The sequence shown here is derived from an EMBL/GenBank/DDBJ whole genome shotgun (WGS) entry which is preliminary data.</text>
</comment>
<dbReference type="Pfam" id="PF01943">
    <property type="entry name" value="Polysacc_synt"/>
    <property type="match status" value="1"/>
</dbReference>
<dbReference type="InterPro" id="IPR050833">
    <property type="entry name" value="Poly_Biosynth_Transport"/>
</dbReference>
<keyword evidence="8" id="KW-1185">Reference proteome</keyword>
<feature type="transmembrane region" description="Helical" evidence="6">
    <location>
        <begin position="38"/>
        <end position="58"/>
    </location>
</feature>
<keyword evidence="3 6" id="KW-0812">Transmembrane</keyword>
<evidence type="ECO:0000313" key="8">
    <source>
        <dbReference type="Proteomes" id="UP001268864"/>
    </source>
</evidence>
<evidence type="ECO:0000256" key="1">
    <source>
        <dbReference type="ARBA" id="ARBA00004651"/>
    </source>
</evidence>
<dbReference type="Proteomes" id="UP001268864">
    <property type="component" value="Unassembled WGS sequence"/>
</dbReference>
<keyword evidence="2" id="KW-1003">Cell membrane</keyword>
<gene>
    <name evidence="7" type="ORF">NDI86_01535</name>
</gene>